<comment type="caution">
    <text evidence="1">The sequence shown here is derived from an EMBL/GenBank/DDBJ whole genome shotgun (WGS) entry which is preliminary data.</text>
</comment>
<accession>A0AAN7WAK5</accession>
<name>A0AAN7WAK5_9PEZI</name>
<protein>
    <submittedName>
        <fullName evidence="1">Uncharacterized protein</fullName>
    </submittedName>
</protein>
<evidence type="ECO:0000313" key="2">
    <source>
        <dbReference type="Proteomes" id="UP001310594"/>
    </source>
</evidence>
<sequence length="298" mass="34027">MASERVFGIMELRESILDLLDERTLLLSQGINKTFASAITDSAKYQRKLFFTLDESTAQIGIDDIKVNPLLAERVPADRMRSNPQNQVFLTLKSNFLEVPDHHQKAYRLKSETGSWQKMYLLSAPTTAQVTITFGTIRSHYVNAYLAEYESKTVDIQNWPLRYIAESAVFQRQLRIAGLLCYVDGLGSRIRVLNLEASALQNSQQWVNALRGVTSREYALLEWAVEHASDVVDPAKKFDFLRRHGFLAAVEELEGREGQHHETSDELVRVIRARPNLLAIKDDETRHMKWRIACFGSA</sequence>
<evidence type="ECO:0000313" key="1">
    <source>
        <dbReference type="EMBL" id="KAK5701625.1"/>
    </source>
</evidence>
<dbReference type="Proteomes" id="UP001310594">
    <property type="component" value="Unassembled WGS sequence"/>
</dbReference>
<reference evidence="1" key="1">
    <citation type="submission" date="2023-08" db="EMBL/GenBank/DDBJ databases">
        <title>Black Yeasts Isolated from many extreme environments.</title>
        <authorList>
            <person name="Coleine C."/>
            <person name="Stajich J.E."/>
            <person name="Selbmann L."/>
        </authorList>
    </citation>
    <scope>NUCLEOTIDE SEQUENCE</scope>
    <source>
        <strain evidence="1">CCFEE 5810</strain>
    </source>
</reference>
<dbReference type="EMBL" id="JAVRQU010000006">
    <property type="protein sequence ID" value="KAK5701625.1"/>
    <property type="molecule type" value="Genomic_DNA"/>
</dbReference>
<organism evidence="1 2">
    <name type="scientific">Elasticomyces elasticus</name>
    <dbReference type="NCBI Taxonomy" id="574655"/>
    <lineage>
        <taxon>Eukaryota</taxon>
        <taxon>Fungi</taxon>
        <taxon>Dikarya</taxon>
        <taxon>Ascomycota</taxon>
        <taxon>Pezizomycotina</taxon>
        <taxon>Dothideomycetes</taxon>
        <taxon>Dothideomycetidae</taxon>
        <taxon>Mycosphaerellales</taxon>
        <taxon>Teratosphaeriaceae</taxon>
        <taxon>Elasticomyces</taxon>
    </lineage>
</organism>
<proteinExistence type="predicted"/>
<dbReference type="AlphaFoldDB" id="A0AAN7WAK5"/>
<gene>
    <name evidence="1" type="ORF">LTR97_004443</name>
</gene>